<accession>A0ACB9PEN2</accession>
<keyword evidence="2" id="KW-1185">Reference proteome</keyword>
<proteinExistence type="predicted"/>
<name>A0ACB9PEN2_BAUVA</name>
<dbReference type="EMBL" id="CM039429">
    <property type="protein sequence ID" value="KAI4346942.1"/>
    <property type="molecule type" value="Genomic_DNA"/>
</dbReference>
<dbReference type="Proteomes" id="UP000828941">
    <property type="component" value="Chromosome 4"/>
</dbReference>
<reference evidence="1 2" key="1">
    <citation type="journal article" date="2022" name="DNA Res.">
        <title>Chromosomal-level genome assembly of the orchid tree Bauhinia variegata (Leguminosae; Cercidoideae) supports the allotetraploid origin hypothesis of Bauhinia.</title>
        <authorList>
            <person name="Zhong Y."/>
            <person name="Chen Y."/>
            <person name="Zheng D."/>
            <person name="Pang J."/>
            <person name="Liu Y."/>
            <person name="Luo S."/>
            <person name="Meng S."/>
            <person name="Qian L."/>
            <person name="Wei D."/>
            <person name="Dai S."/>
            <person name="Zhou R."/>
        </authorList>
    </citation>
    <scope>NUCLEOTIDE SEQUENCE [LARGE SCALE GENOMIC DNA]</scope>
    <source>
        <strain evidence="1">BV-YZ2020</strain>
    </source>
</reference>
<evidence type="ECO:0000313" key="1">
    <source>
        <dbReference type="EMBL" id="KAI4346942.1"/>
    </source>
</evidence>
<sequence>MEVEIEIISRENIKPSSPTPSHLRAFKLSLLDHLIPAPYSPMILFYASQEESAENTHFETLKRIQSLKQSLSETLTQFYPLAGKLKDDIFIECNDEGANFVEARVKCPLSDILSQTDLILLHKFLPCDHLVVEESDSGAYVANIQVSTFDCGGIAIGICISHRILDGSALSTFLKVWKSRAKGCEENAMCPNFIAASLFPIENLWFKDLSMVMWGSLFKQGKFVTKRFLFSNSALSTLKKQLAMKNSLLHNPTRLEIISAILWKSLMAISETRFGTQRHSLVTHLVNLRRRIHKALSPQYAIGNLLWLAAAERKSDKVTTLGELVGELRKSISEIDEKFVERLQSNEGKSVMFKSLKRIGELGSKDEVDHFGFSSWCNLGFYELDFGWGKPIWVSSIGSNGAFFMNLIILVDTRFGDGIEAWVTLDEKDMAHLEANAELATYAILDPSPLQHLV</sequence>
<organism evidence="1 2">
    <name type="scientific">Bauhinia variegata</name>
    <name type="common">Purple orchid tree</name>
    <name type="synonym">Phanera variegata</name>
    <dbReference type="NCBI Taxonomy" id="167791"/>
    <lineage>
        <taxon>Eukaryota</taxon>
        <taxon>Viridiplantae</taxon>
        <taxon>Streptophyta</taxon>
        <taxon>Embryophyta</taxon>
        <taxon>Tracheophyta</taxon>
        <taxon>Spermatophyta</taxon>
        <taxon>Magnoliopsida</taxon>
        <taxon>eudicotyledons</taxon>
        <taxon>Gunneridae</taxon>
        <taxon>Pentapetalae</taxon>
        <taxon>rosids</taxon>
        <taxon>fabids</taxon>
        <taxon>Fabales</taxon>
        <taxon>Fabaceae</taxon>
        <taxon>Cercidoideae</taxon>
        <taxon>Cercideae</taxon>
        <taxon>Bauhiniinae</taxon>
        <taxon>Bauhinia</taxon>
    </lineage>
</organism>
<gene>
    <name evidence="1" type="ORF">L6164_007805</name>
</gene>
<protein>
    <submittedName>
        <fullName evidence="1">Uncharacterized protein</fullName>
    </submittedName>
</protein>
<comment type="caution">
    <text evidence="1">The sequence shown here is derived from an EMBL/GenBank/DDBJ whole genome shotgun (WGS) entry which is preliminary data.</text>
</comment>
<evidence type="ECO:0000313" key="2">
    <source>
        <dbReference type="Proteomes" id="UP000828941"/>
    </source>
</evidence>